<comment type="caution">
    <text evidence="1">The sequence shown here is derived from an EMBL/GenBank/DDBJ whole genome shotgun (WGS) entry which is preliminary data.</text>
</comment>
<protein>
    <submittedName>
        <fullName evidence="1">Carboxypeptidase S</fullName>
    </submittedName>
</protein>
<sequence>MDEKGSLLPQPQATASRSRTRSLWAQLAQVTVICVLLKISFDAVSSRFGGHDQPVAAFATCPQVEPLYPSQNPSLSKMDDYITSSKFINETVARMAGAIQIPSQSYDDMGPIGEDSRWDVMFDFAAYLQKTFPLTHRTLSLEKVNTHGLLYTWEGSDASLKPSVLMAHQDVVPVAEATVGQWTYPPFDGYFDGQFIWGRGSMDCKNNLIGIMEAVELLIEAGFTPKRTLVLSFGFDEEISGGFGAAYLAPALISRYGKDGAAIIVDEGAGTYSKWGTTFALPGVAEKGYIDVEIIVRMPGGHSSVPPAHNGIGVMSELITLIEANPYEPHLHSENPFLGLLQCGASHSSEFPSKLKKLLPSHNGETCSKKDKLALEAAKLGDEIKYLFTTSVAPDIISGGVKSNALPERTSVLVNHRVNVGDHPAEVQAKLTKLAEKVAEKHNLTVHAFNDDPETPRSIKLNSDGRTLEPAPVAPTSVDGVTPYSVLSGTTRALYGEDIVVAPGIMTGNTDTKFYWDLTTHIFRYGPGWDPEQEGLEGIHTVNEKLSIKAHIKGVQWYSMFIRNMDEADLD</sequence>
<proteinExistence type="predicted"/>
<keyword evidence="2" id="KW-1185">Reference proteome</keyword>
<keyword evidence="1" id="KW-0645">Protease</keyword>
<organism evidence="1 2">
    <name type="scientific">Hypoxylon rubiginosum</name>
    <dbReference type="NCBI Taxonomy" id="110542"/>
    <lineage>
        <taxon>Eukaryota</taxon>
        <taxon>Fungi</taxon>
        <taxon>Dikarya</taxon>
        <taxon>Ascomycota</taxon>
        <taxon>Pezizomycotina</taxon>
        <taxon>Sordariomycetes</taxon>
        <taxon>Xylariomycetidae</taxon>
        <taxon>Xylariales</taxon>
        <taxon>Hypoxylaceae</taxon>
        <taxon>Hypoxylon</taxon>
    </lineage>
</organism>
<gene>
    <name evidence="1" type="ORF">F4821DRAFT_273769</name>
</gene>
<evidence type="ECO:0000313" key="2">
    <source>
        <dbReference type="Proteomes" id="UP001497680"/>
    </source>
</evidence>
<name>A0ACC0CJD0_9PEZI</name>
<reference evidence="1 2" key="1">
    <citation type="journal article" date="2022" name="New Phytol.">
        <title>Ecological generalism drives hyperdiversity of secondary metabolite gene clusters in xylarialean endophytes.</title>
        <authorList>
            <person name="Franco M.E.E."/>
            <person name="Wisecaver J.H."/>
            <person name="Arnold A.E."/>
            <person name="Ju Y.M."/>
            <person name="Slot J.C."/>
            <person name="Ahrendt S."/>
            <person name="Moore L.P."/>
            <person name="Eastman K.E."/>
            <person name="Scott K."/>
            <person name="Konkel Z."/>
            <person name="Mondo S.J."/>
            <person name="Kuo A."/>
            <person name="Hayes R.D."/>
            <person name="Haridas S."/>
            <person name="Andreopoulos B."/>
            <person name="Riley R."/>
            <person name="LaButti K."/>
            <person name="Pangilinan J."/>
            <person name="Lipzen A."/>
            <person name="Amirebrahimi M."/>
            <person name="Yan J."/>
            <person name="Adam C."/>
            <person name="Keymanesh K."/>
            <person name="Ng V."/>
            <person name="Louie K."/>
            <person name="Northen T."/>
            <person name="Drula E."/>
            <person name="Henrissat B."/>
            <person name="Hsieh H.M."/>
            <person name="Youens-Clark K."/>
            <person name="Lutzoni F."/>
            <person name="Miadlikowska J."/>
            <person name="Eastwood D.C."/>
            <person name="Hamelin R.C."/>
            <person name="Grigoriev I.V."/>
            <person name="U'Ren J.M."/>
        </authorList>
    </citation>
    <scope>NUCLEOTIDE SEQUENCE [LARGE SCALE GENOMIC DNA]</scope>
    <source>
        <strain evidence="1 2">ER1909</strain>
    </source>
</reference>
<dbReference type="EMBL" id="MU394435">
    <property type="protein sequence ID" value="KAI6080551.1"/>
    <property type="molecule type" value="Genomic_DNA"/>
</dbReference>
<keyword evidence="1" id="KW-0121">Carboxypeptidase</keyword>
<evidence type="ECO:0000313" key="1">
    <source>
        <dbReference type="EMBL" id="KAI6080551.1"/>
    </source>
</evidence>
<dbReference type="Proteomes" id="UP001497680">
    <property type="component" value="Unassembled WGS sequence"/>
</dbReference>
<accession>A0ACC0CJD0</accession>
<keyword evidence="1" id="KW-0378">Hydrolase</keyword>